<keyword evidence="2" id="KW-1185">Reference proteome</keyword>
<dbReference type="Proteomes" id="UP000504635">
    <property type="component" value="Unplaced"/>
</dbReference>
<name>A0A6J2XIX0_SITOR</name>
<dbReference type="KEGG" id="soy:115878652"/>
<organism evidence="2 3">
    <name type="scientific">Sitophilus oryzae</name>
    <name type="common">Rice weevil</name>
    <name type="synonym">Curculio oryzae</name>
    <dbReference type="NCBI Taxonomy" id="7048"/>
    <lineage>
        <taxon>Eukaryota</taxon>
        <taxon>Metazoa</taxon>
        <taxon>Ecdysozoa</taxon>
        <taxon>Arthropoda</taxon>
        <taxon>Hexapoda</taxon>
        <taxon>Insecta</taxon>
        <taxon>Pterygota</taxon>
        <taxon>Neoptera</taxon>
        <taxon>Endopterygota</taxon>
        <taxon>Coleoptera</taxon>
        <taxon>Polyphaga</taxon>
        <taxon>Cucujiformia</taxon>
        <taxon>Curculionidae</taxon>
        <taxon>Dryophthorinae</taxon>
        <taxon>Sitophilus</taxon>
    </lineage>
</organism>
<keyword evidence="1" id="KW-0472">Membrane</keyword>
<dbReference type="AlphaFoldDB" id="A0A6J2XIX0"/>
<feature type="transmembrane region" description="Helical" evidence="1">
    <location>
        <begin position="80"/>
        <end position="102"/>
    </location>
</feature>
<feature type="transmembrane region" description="Helical" evidence="1">
    <location>
        <begin position="108"/>
        <end position="128"/>
    </location>
</feature>
<sequence>MGKGTGLNINLELILRLVVLILVIVALALFMTSGVTYSYSALDATDAMNISASIYIIITLIMLGLLLVKNQELEQGLAGVFLIVGALLLISSGIAVAVLVGIDDGDVVWLVSGIMAILGGVAMCVDALKTYGVF</sequence>
<protein>
    <submittedName>
        <fullName evidence="3">Uncharacterized protein LOC115878652</fullName>
    </submittedName>
</protein>
<dbReference type="RefSeq" id="XP_030751056.1">
    <property type="nucleotide sequence ID" value="XM_030895196.1"/>
</dbReference>
<proteinExistence type="predicted"/>
<feature type="transmembrane region" description="Helical" evidence="1">
    <location>
        <begin position="47"/>
        <end position="68"/>
    </location>
</feature>
<evidence type="ECO:0000313" key="3">
    <source>
        <dbReference type="RefSeq" id="XP_030751056.1"/>
    </source>
</evidence>
<gene>
    <name evidence="3" type="primary">LOC115878652</name>
</gene>
<reference evidence="3" key="1">
    <citation type="submission" date="2025-08" db="UniProtKB">
        <authorList>
            <consortium name="RefSeq"/>
        </authorList>
    </citation>
    <scope>IDENTIFICATION</scope>
    <source>
        <tissue evidence="3">Gonads</tissue>
    </source>
</reference>
<evidence type="ECO:0000256" key="1">
    <source>
        <dbReference type="SAM" id="Phobius"/>
    </source>
</evidence>
<accession>A0A6J2XIX0</accession>
<feature type="transmembrane region" description="Helical" evidence="1">
    <location>
        <begin position="13"/>
        <end position="35"/>
    </location>
</feature>
<keyword evidence="1" id="KW-1133">Transmembrane helix</keyword>
<evidence type="ECO:0000313" key="2">
    <source>
        <dbReference type="Proteomes" id="UP000504635"/>
    </source>
</evidence>
<dbReference type="GeneID" id="115878652"/>
<dbReference type="OrthoDB" id="6781225at2759"/>
<dbReference type="InParanoid" id="A0A6J2XIX0"/>
<keyword evidence="1" id="KW-0812">Transmembrane</keyword>